<dbReference type="AlphaFoldDB" id="A0A0H2SDC0"/>
<organism evidence="1 2">
    <name type="scientific">Schizopora paradoxa</name>
    <dbReference type="NCBI Taxonomy" id="27342"/>
    <lineage>
        <taxon>Eukaryota</taxon>
        <taxon>Fungi</taxon>
        <taxon>Dikarya</taxon>
        <taxon>Basidiomycota</taxon>
        <taxon>Agaricomycotina</taxon>
        <taxon>Agaricomycetes</taxon>
        <taxon>Hymenochaetales</taxon>
        <taxon>Schizoporaceae</taxon>
        <taxon>Schizopora</taxon>
    </lineage>
</organism>
<proteinExistence type="predicted"/>
<evidence type="ECO:0000313" key="1">
    <source>
        <dbReference type="EMBL" id="KLO19758.1"/>
    </source>
</evidence>
<evidence type="ECO:0000313" key="2">
    <source>
        <dbReference type="Proteomes" id="UP000053477"/>
    </source>
</evidence>
<name>A0A0H2SDC0_9AGAM</name>
<keyword evidence="2" id="KW-1185">Reference proteome</keyword>
<reference evidence="1 2" key="1">
    <citation type="submission" date="2015-04" db="EMBL/GenBank/DDBJ databases">
        <title>Complete genome sequence of Schizopora paradoxa KUC8140, a cosmopolitan wood degrader in East Asia.</title>
        <authorList>
            <consortium name="DOE Joint Genome Institute"/>
            <person name="Min B."/>
            <person name="Park H."/>
            <person name="Jang Y."/>
            <person name="Kim J.-J."/>
            <person name="Kim K.H."/>
            <person name="Pangilinan J."/>
            <person name="Lipzen A."/>
            <person name="Riley R."/>
            <person name="Grigoriev I.V."/>
            <person name="Spatafora J.W."/>
            <person name="Choi I.-G."/>
        </authorList>
    </citation>
    <scope>NUCLEOTIDE SEQUENCE [LARGE SCALE GENOMIC DNA]</scope>
    <source>
        <strain evidence="1 2">KUC8140</strain>
    </source>
</reference>
<accession>A0A0H2SDC0</accession>
<sequence>MSFIISPKLDIFRDKPREKSQEELEELKQIVQCSDVGGRNSNSAFWSPWKDSSPQSQLSRHKIIDAFVEEVFAFNDSVVTDFEFFNFEGHECQPVVKRLRSDTTNIVLVAMMGRYESATMEALHVFLRNIGNICSVIGVIIVDGVVYQFDFRDGQLEFHFKPAKSTWYLHPLSIKSFLESKLNMTERKDKEEEKKVEEAACAIKTIMTQKLWMPESESKAESESKSKTTEIDIKLTVGQRITRHFGKLLTRRRLLSPITYLK</sequence>
<dbReference type="InParanoid" id="A0A0H2SDC0"/>
<dbReference type="EMBL" id="KQ085884">
    <property type="protein sequence ID" value="KLO19758.1"/>
    <property type="molecule type" value="Genomic_DNA"/>
</dbReference>
<protein>
    <submittedName>
        <fullName evidence="1">Uncharacterized protein</fullName>
    </submittedName>
</protein>
<dbReference type="Proteomes" id="UP000053477">
    <property type="component" value="Unassembled WGS sequence"/>
</dbReference>
<gene>
    <name evidence="1" type="ORF">SCHPADRAFT_39677</name>
</gene>